<keyword evidence="2" id="KW-1185">Reference proteome</keyword>
<protein>
    <submittedName>
        <fullName evidence="1">Uncharacterized protein</fullName>
    </submittedName>
</protein>
<dbReference type="AlphaFoldDB" id="A0A8J2P6K8"/>
<gene>
    <name evidence="1" type="ORF">AFUS01_LOCUS21635</name>
</gene>
<evidence type="ECO:0000313" key="2">
    <source>
        <dbReference type="Proteomes" id="UP000708208"/>
    </source>
</evidence>
<comment type="caution">
    <text evidence="1">The sequence shown here is derived from an EMBL/GenBank/DDBJ whole genome shotgun (WGS) entry which is preliminary data.</text>
</comment>
<dbReference type="EMBL" id="CAJVCH010244455">
    <property type="protein sequence ID" value="CAG7733174.1"/>
    <property type="molecule type" value="Genomic_DNA"/>
</dbReference>
<dbReference type="Proteomes" id="UP000708208">
    <property type="component" value="Unassembled WGS sequence"/>
</dbReference>
<name>A0A8J2P6K8_9HEXA</name>
<organism evidence="1 2">
    <name type="scientific">Allacma fusca</name>
    <dbReference type="NCBI Taxonomy" id="39272"/>
    <lineage>
        <taxon>Eukaryota</taxon>
        <taxon>Metazoa</taxon>
        <taxon>Ecdysozoa</taxon>
        <taxon>Arthropoda</taxon>
        <taxon>Hexapoda</taxon>
        <taxon>Collembola</taxon>
        <taxon>Symphypleona</taxon>
        <taxon>Sminthuridae</taxon>
        <taxon>Allacma</taxon>
    </lineage>
</organism>
<accession>A0A8J2P6K8</accession>
<sequence>MDRGQRDRVERGWEENDDCVAIMSLFYGGVGVNTLVKVCTPVGEPSKFVCQQIIAALSDWIRRLEKNRVEHFLESLCQQPASQ</sequence>
<evidence type="ECO:0000313" key="1">
    <source>
        <dbReference type="EMBL" id="CAG7733174.1"/>
    </source>
</evidence>
<proteinExistence type="predicted"/>
<reference evidence="1" key="1">
    <citation type="submission" date="2021-06" db="EMBL/GenBank/DDBJ databases">
        <authorList>
            <person name="Hodson N. C."/>
            <person name="Mongue J. A."/>
            <person name="Jaron S. K."/>
        </authorList>
    </citation>
    <scope>NUCLEOTIDE SEQUENCE</scope>
</reference>